<protein>
    <submittedName>
        <fullName evidence="1">Uncharacterized protein</fullName>
    </submittedName>
</protein>
<dbReference type="AlphaFoldDB" id="A0A3N6PPG2"/>
<dbReference type="EMBL" id="RCBY01000134">
    <property type="protein sequence ID" value="RQH34491.1"/>
    <property type="molecule type" value="Genomic_DNA"/>
</dbReference>
<reference evidence="1 2" key="1">
    <citation type="journal article" date="2018" name="ACS Chem. Biol.">
        <title>Ketoreductase domain dysfunction expands chemodiversity: malyngamide biosynthesis in the cyanobacterium Okeania hirsuta.</title>
        <authorList>
            <person name="Moss N.A."/>
            <person name="Leao T."/>
            <person name="Rankin M."/>
            <person name="McCullough T.M."/>
            <person name="Qu P."/>
            <person name="Korobeynikov A."/>
            <person name="Smith J.L."/>
            <person name="Gerwick L."/>
            <person name="Gerwick W.H."/>
        </authorList>
    </citation>
    <scope>NUCLEOTIDE SEQUENCE [LARGE SCALE GENOMIC DNA]</scope>
    <source>
        <strain evidence="1 2">PAB10Feb10-1</strain>
    </source>
</reference>
<organism evidence="1 2">
    <name type="scientific">Okeania hirsuta</name>
    <dbReference type="NCBI Taxonomy" id="1458930"/>
    <lineage>
        <taxon>Bacteria</taxon>
        <taxon>Bacillati</taxon>
        <taxon>Cyanobacteriota</taxon>
        <taxon>Cyanophyceae</taxon>
        <taxon>Oscillatoriophycideae</taxon>
        <taxon>Oscillatoriales</taxon>
        <taxon>Microcoleaceae</taxon>
        <taxon>Okeania</taxon>
    </lineage>
</organism>
<evidence type="ECO:0000313" key="2">
    <source>
        <dbReference type="Proteomes" id="UP000269154"/>
    </source>
</evidence>
<sequence>MINVCYKYLGDFLGVRSQEARKEENLERFGNGAEDGTFFYTEPERILYKILLKPLTISFK</sequence>
<accession>A0A3N6PPG2</accession>
<dbReference type="Proteomes" id="UP000269154">
    <property type="component" value="Unassembled WGS sequence"/>
</dbReference>
<evidence type="ECO:0000313" key="1">
    <source>
        <dbReference type="EMBL" id="RQH34491.1"/>
    </source>
</evidence>
<comment type="caution">
    <text evidence="1">The sequence shown here is derived from an EMBL/GenBank/DDBJ whole genome shotgun (WGS) entry which is preliminary data.</text>
</comment>
<name>A0A3N6PPG2_9CYAN</name>
<keyword evidence="2" id="KW-1185">Reference proteome</keyword>
<gene>
    <name evidence="1" type="ORF">D5R40_20795</name>
</gene>
<proteinExistence type="predicted"/>